<comment type="caution">
    <text evidence="1">The sequence shown here is derived from an EMBL/GenBank/DDBJ whole genome shotgun (WGS) entry which is preliminary data.</text>
</comment>
<protein>
    <submittedName>
        <fullName evidence="1">Uncharacterized protein</fullName>
    </submittedName>
</protein>
<name>A0A1R2BUV7_9CILI</name>
<keyword evidence="2" id="KW-1185">Reference proteome</keyword>
<dbReference type="EMBL" id="MPUH01000419">
    <property type="protein sequence ID" value="OMJ80544.1"/>
    <property type="molecule type" value="Genomic_DNA"/>
</dbReference>
<proteinExistence type="predicted"/>
<gene>
    <name evidence="1" type="ORF">SteCoe_19189</name>
</gene>
<organism evidence="1 2">
    <name type="scientific">Stentor coeruleus</name>
    <dbReference type="NCBI Taxonomy" id="5963"/>
    <lineage>
        <taxon>Eukaryota</taxon>
        <taxon>Sar</taxon>
        <taxon>Alveolata</taxon>
        <taxon>Ciliophora</taxon>
        <taxon>Postciliodesmatophora</taxon>
        <taxon>Heterotrichea</taxon>
        <taxon>Heterotrichida</taxon>
        <taxon>Stentoridae</taxon>
        <taxon>Stentor</taxon>
    </lineage>
</organism>
<reference evidence="1 2" key="1">
    <citation type="submission" date="2016-11" db="EMBL/GenBank/DDBJ databases">
        <title>The macronuclear genome of Stentor coeruleus: a giant cell with tiny introns.</title>
        <authorList>
            <person name="Slabodnick M."/>
            <person name="Ruby J.G."/>
            <person name="Reiff S.B."/>
            <person name="Swart E.C."/>
            <person name="Gosai S."/>
            <person name="Prabakaran S."/>
            <person name="Witkowska E."/>
            <person name="Larue G.E."/>
            <person name="Fisher S."/>
            <person name="Freeman R.M."/>
            <person name="Gunawardena J."/>
            <person name="Chu W."/>
            <person name="Stover N.A."/>
            <person name="Gregory B.D."/>
            <person name="Nowacki M."/>
            <person name="Derisi J."/>
            <person name="Roy S.W."/>
            <person name="Marshall W.F."/>
            <person name="Sood P."/>
        </authorList>
    </citation>
    <scope>NUCLEOTIDE SEQUENCE [LARGE SCALE GENOMIC DNA]</scope>
    <source>
        <strain evidence="1">WM001</strain>
    </source>
</reference>
<sequence>MNPLNKIPNHLVINPQKPLTIKQMQKIYEYSCFIGLSKITFISTVSSNFLPPLTSRKPTQAFFVPPNQTFIEINKLIKTCEKPTKEKIIENSADLVINIGRKGMTMGGLSIGFLYSSEIYHMKKVNCLEFYSIIKMFALSEQRNGR</sequence>
<accession>A0A1R2BUV7</accession>
<evidence type="ECO:0000313" key="2">
    <source>
        <dbReference type="Proteomes" id="UP000187209"/>
    </source>
</evidence>
<dbReference type="AlphaFoldDB" id="A0A1R2BUV7"/>
<dbReference type="Proteomes" id="UP000187209">
    <property type="component" value="Unassembled WGS sequence"/>
</dbReference>
<evidence type="ECO:0000313" key="1">
    <source>
        <dbReference type="EMBL" id="OMJ80544.1"/>
    </source>
</evidence>